<dbReference type="GO" id="GO:0005829">
    <property type="term" value="C:cytosol"/>
    <property type="evidence" value="ECO:0007669"/>
    <property type="project" value="TreeGrafter"/>
</dbReference>
<keyword evidence="2" id="KW-0808">Transferase</keyword>
<accession>A0A3T0D2A6</accession>
<dbReference type="Pfam" id="PF00814">
    <property type="entry name" value="TsaD"/>
    <property type="match status" value="1"/>
</dbReference>
<dbReference type="Proteomes" id="UP000282930">
    <property type="component" value="Chromosome"/>
</dbReference>
<dbReference type="NCBIfam" id="TIGR03725">
    <property type="entry name" value="T6A_YeaZ"/>
    <property type="match status" value="1"/>
</dbReference>
<gene>
    <name evidence="2" type="primary">tsaB</name>
    <name evidence="2" type="ORF">ELD05_01090</name>
</gene>
<dbReference type="GO" id="GO:0016740">
    <property type="term" value="F:transferase activity"/>
    <property type="evidence" value="ECO:0007669"/>
    <property type="project" value="UniProtKB-KW"/>
</dbReference>
<dbReference type="EMBL" id="CP034791">
    <property type="protein sequence ID" value="AZT89392.1"/>
    <property type="molecule type" value="Genomic_DNA"/>
</dbReference>
<organism evidence="2 3">
    <name type="scientific">Caldicellulosiruptor changbaiensis</name>
    <dbReference type="NCBI Taxonomy" id="1222016"/>
    <lineage>
        <taxon>Bacteria</taxon>
        <taxon>Bacillati</taxon>
        <taxon>Bacillota</taxon>
        <taxon>Bacillota incertae sedis</taxon>
        <taxon>Caldicellulosiruptorales</taxon>
        <taxon>Caldicellulosiruptoraceae</taxon>
        <taxon>Caldicellulosiruptor</taxon>
    </lineage>
</organism>
<dbReference type="RefSeq" id="WP_127351022.1">
    <property type="nucleotide sequence ID" value="NZ_CP034791.1"/>
</dbReference>
<dbReference type="GO" id="GO:0002949">
    <property type="term" value="P:tRNA threonylcarbamoyladenosine modification"/>
    <property type="evidence" value="ECO:0007669"/>
    <property type="project" value="InterPro"/>
</dbReference>
<evidence type="ECO:0000313" key="3">
    <source>
        <dbReference type="Proteomes" id="UP000282930"/>
    </source>
</evidence>
<dbReference type="InterPro" id="IPR000905">
    <property type="entry name" value="Gcp-like_dom"/>
</dbReference>
<dbReference type="SUPFAM" id="SSF53067">
    <property type="entry name" value="Actin-like ATPase domain"/>
    <property type="match status" value="2"/>
</dbReference>
<dbReference type="InterPro" id="IPR043129">
    <property type="entry name" value="ATPase_NBD"/>
</dbReference>
<name>A0A3T0D2A6_9FIRM</name>
<evidence type="ECO:0000313" key="2">
    <source>
        <dbReference type="EMBL" id="AZT89392.1"/>
    </source>
</evidence>
<dbReference type="KEGG" id="ccha:ELD05_01090"/>
<reference evidence="2 3" key="1">
    <citation type="submission" date="2018-12" db="EMBL/GenBank/DDBJ databases">
        <title>Genome sequence from the cellulolytic species, Caldicellulosiruptor changbaiensis.</title>
        <authorList>
            <person name="Blumer-Schuette S.E."/>
            <person name="Mendoza C."/>
        </authorList>
    </citation>
    <scope>NUCLEOTIDE SEQUENCE [LARGE SCALE GENOMIC DNA]</scope>
    <source>
        <strain evidence="2 3">CBS-Z</strain>
    </source>
</reference>
<dbReference type="PANTHER" id="PTHR11735:SF11">
    <property type="entry name" value="TRNA THREONYLCARBAMOYLADENOSINE BIOSYNTHESIS PROTEIN TSAB"/>
    <property type="match status" value="1"/>
</dbReference>
<evidence type="ECO:0000259" key="1">
    <source>
        <dbReference type="Pfam" id="PF00814"/>
    </source>
</evidence>
<dbReference type="AlphaFoldDB" id="A0A3T0D2A6"/>
<dbReference type="CDD" id="cd24032">
    <property type="entry name" value="ASKHA_NBD_TsaB"/>
    <property type="match status" value="1"/>
</dbReference>
<feature type="domain" description="Gcp-like" evidence="1">
    <location>
        <begin position="33"/>
        <end position="151"/>
    </location>
</feature>
<dbReference type="PANTHER" id="PTHR11735">
    <property type="entry name" value="TRNA N6-ADENOSINE THREONYLCARBAMOYLTRANSFERASE"/>
    <property type="match status" value="1"/>
</dbReference>
<sequence>MKILGIETSGKVASACILDDEKIVSEITLNTKLVHSVMLIDLIDMALKNASIDISDIDLFAASIGPGSFTGLRIGVSTIKGFCFALNKPCIGVNTLEALCYNFYSSSDFLMPILDAKSQKVFAGVFRFEDGELVTYEETSIYEVDRAKKMAEKYNPILLGEGLDVYDFSSFKLAPTFLQYQKASNVAIVAKKLAEKGKLLSHFELVPLYLKKSYAEGK</sequence>
<keyword evidence="3" id="KW-1185">Reference proteome</keyword>
<protein>
    <submittedName>
        <fullName evidence="2">tRNA (Adenosine(37)-N6)-threonylcarbamoyltransferase complex dimerization subunit type 1 TsaB</fullName>
    </submittedName>
</protein>
<proteinExistence type="predicted"/>
<dbReference type="InterPro" id="IPR022496">
    <property type="entry name" value="T6A_TsaB"/>
</dbReference>
<dbReference type="Gene3D" id="3.30.420.40">
    <property type="match status" value="2"/>
</dbReference>